<dbReference type="EMBL" id="FNDJ01000002">
    <property type="protein sequence ID" value="SDH47463.1"/>
    <property type="molecule type" value="Genomic_DNA"/>
</dbReference>
<gene>
    <name evidence="6" type="ORF">SAMN05421869_102359</name>
</gene>
<comment type="catalytic activity">
    <reaction evidence="1">
        <text>(4aS,6R)-4a-hydroxy-L-erythro-5,6,7,8-tetrahydrobiopterin = (6R)-L-erythro-6,7-dihydrobiopterin + H2O</text>
        <dbReference type="Rhea" id="RHEA:11920"/>
        <dbReference type="ChEBI" id="CHEBI:15377"/>
        <dbReference type="ChEBI" id="CHEBI:15642"/>
        <dbReference type="ChEBI" id="CHEBI:43120"/>
        <dbReference type="EC" id="4.2.1.96"/>
    </reaction>
</comment>
<proteinExistence type="inferred from homology"/>
<dbReference type="GO" id="GO:0006729">
    <property type="term" value="P:tetrahydrobiopterin biosynthetic process"/>
    <property type="evidence" value="ECO:0007669"/>
    <property type="project" value="InterPro"/>
</dbReference>
<reference evidence="6 7" key="1">
    <citation type="submission" date="2016-10" db="EMBL/GenBank/DDBJ databases">
        <authorList>
            <person name="de Groot N.N."/>
        </authorList>
    </citation>
    <scope>NUCLEOTIDE SEQUENCE [LARGE SCALE GENOMIC DNA]</scope>
    <source>
        <strain evidence="6 7">CGMCC 4.6533</strain>
    </source>
</reference>
<organism evidence="6 7">
    <name type="scientific">Nonomuraea jiangxiensis</name>
    <dbReference type="NCBI Taxonomy" id="633440"/>
    <lineage>
        <taxon>Bacteria</taxon>
        <taxon>Bacillati</taxon>
        <taxon>Actinomycetota</taxon>
        <taxon>Actinomycetes</taxon>
        <taxon>Streptosporangiales</taxon>
        <taxon>Streptosporangiaceae</taxon>
        <taxon>Nonomuraea</taxon>
    </lineage>
</organism>
<name>A0A1G8CQ41_9ACTN</name>
<dbReference type="GO" id="GO:0008124">
    <property type="term" value="F:4-alpha-hydroxytetrahydrobiopterin dehydratase activity"/>
    <property type="evidence" value="ECO:0007669"/>
    <property type="project" value="UniProtKB-EC"/>
</dbReference>
<keyword evidence="5" id="KW-0456">Lyase</keyword>
<evidence type="ECO:0000313" key="6">
    <source>
        <dbReference type="EMBL" id="SDH47463.1"/>
    </source>
</evidence>
<dbReference type="RefSeq" id="WP_176993020.1">
    <property type="nucleotide sequence ID" value="NZ_FNDJ01000002.1"/>
</dbReference>
<evidence type="ECO:0000256" key="4">
    <source>
        <dbReference type="ARBA" id="ARBA00021735"/>
    </source>
</evidence>
<dbReference type="InterPro" id="IPR001533">
    <property type="entry name" value="Pterin_deHydtase"/>
</dbReference>
<evidence type="ECO:0000256" key="3">
    <source>
        <dbReference type="ARBA" id="ARBA00013252"/>
    </source>
</evidence>
<comment type="similarity">
    <text evidence="2">Belongs to the pterin-4-alpha-carbinolamine dehydratase family.</text>
</comment>
<dbReference type="AlphaFoldDB" id="A0A1G8CQ41"/>
<evidence type="ECO:0000256" key="5">
    <source>
        <dbReference type="ARBA" id="ARBA00023239"/>
    </source>
</evidence>
<evidence type="ECO:0000256" key="2">
    <source>
        <dbReference type="ARBA" id="ARBA00006472"/>
    </source>
</evidence>
<accession>A0A1G8CQ41</accession>
<dbReference type="Pfam" id="PF01329">
    <property type="entry name" value="Pterin_4a"/>
    <property type="match status" value="1"/>
</dbReference>
<dbReference type="InterPro" id="IPR036428">
    <property type="entry name" value="PCD_sf"/>
</dbReference>
<dbReference type="Gene3D" id="3.30.1360.20">
    <property type="entry name" value="Transcriptional coactivator/pterin dehydratase"/>
    <property type="match status" value="1"/>
</dbReference>
<dbReference type="SUPFAM" id="SSF55248">
    <property type="entry name" value="PCD-like"/>
    <property type="match status" value="1"/>
</dbReference>
<sequence length="100" mass="10986">MARLLSGEEIETALAALEGWRREGDALVRDIPITPDSYDWLSQAVTNEADVVDHHPDIERTGQGIRFRLTTHSAGGVTQRDVELAARIDHVVNGAARDRG</sequence>
<evidence type="ECO:0000256" key="1">
    <source>
        <dbReference type="ARBA" id="ARBA00001554"/>
    </source>
</evidence>
<dbReference type="EC" id="4.2.1.96" evidence="3"/>
<dbReference type="Proteomes" id="UP000199202">
    <property type="component" value="Unassembled WGS sequence"/>
</dbReference>
<dbReference type="NCBIfam" id="NF002017">
    <property type="entry name" value="PRK00823.1-2"/>
    <property type="match status" value="1"/>
</dbReference>
<dbReference type="CDD" id="cd00488">
    <property type="entry name" value="PCD_DCoH"/>
    <property type="match status" value="1"/>
</dbReference>
<protein>
    <recommendedName>
        <fullName evidence="4">Putative pterin-4-alpha-carbinolamine dehydratase</fullName>
        <ecNumber evidence="3">4.2.1.96</ecNumber>
    </recommendedName>
</protein>
<dbReference type="STRING" id="633440.SAMN05421869_102359"/>
<evidence type="ECO:0000313" key="7">
    <source>
        <dbReference type="Proteomes" id="UP000199202"/>
    </source>
</evidence>
<keyword evidence="7" id="KW-1185">Reference proteome</keyword>